<reference evidence="8 9" key="1">
    <citation type="submission" date="2011-08" db="EMBL/GenBank/DDBJ databases">
        <title>The Genome Sequence of Clostridium hathewayi WAL-18680.</title>
        <authorList>
            <consortium name="The Broad Institute Genome Sequencing Platform"/>
            <person name="Earl A."/>
            <person name="Ward D."/>
            <person name="Feldgarden M."/>
            <person name="Gevers D."/>
            <person name="Finegold S.M."/>
            <person name="Summanen P.H."/>
            <person name="Molitoris D.R."/>
            <person name="Song M."/>
            <person name="Daigneault M."/>
            <person name="Allen-Vercoe E."/>
            <person name="Young S.K."/>
            <person name="Zeng Q."/>
            <person name="Gargeya S."/>
            <person name="Fitzgerald M."/>
            <person name="Haas B."/>
            <person name="Abouelleil A."/>
            <person name="Alvarado L."/>
            <person name="Arachchi H.M."/>
            <person name="Berlin A."/>
            <person name="Brown A."/>
            <person name="Chapman S.B."/>
            <person name="Chen Z."/>
            <person name="Dunbar C."/>
            <person name="Freedman E."/>
            <person name="Gearin G."/>
            <person name="Gellesch M."/>
            <person name="Goldberg J."/>
            <person name="Griggs A."/>
            <person name="Gujja S."/>
            <person name="Heiman D."/>
            <person name="Howarth C."/>
            <person name="Larson L."/>
            <person name="Lui A."/>
            <person name="MacDonald P.J.P."/>
            <person name="Montmayeur A."/>
            <person name="Murphy C."/>
            <person name="Neiman D."/>
            <person name="Pearson M."/>
            <person name="Priest M."/>
            <person name="Roberts A."/>
            <person name="Saif S."/>
            <person name="Shea T."/>
            <person name="Shenoy N."/>
            <person name="Sisk P."/>
            <person name="Stolte C."/>
            <person name="Sykes S."/>
            <person name="Wortman J."/>
            <person name="Nusbaum C."/>
            <person name="Birren B."/>
        </authorList>
    </citation>
    <scope>NUCLEOTIDE SEQUENCE [LARGE SCALE GENOMIC DNA]</scope>
    <source>
        <strain evidence="8 9">WAL-18680</strain>
    </source>
</reference>
<keyword evidence="2" id="KW-0813">Transport</keyword>
<dbReference type="HOGENOM" id="CLU_012893_5_1_9"/>
<feature type="transmembrane region" description="Helical" evidence="7">
    <location>
        <begin position="197"/>
        <end position="225"/>
    </location>
</feature>
<feature type="transmembrane region" description="Helical" evidence="7">
    <location>
        <begin position="21"/>
        <end position="41"/>
    </location>
</feature>
<evidence type="ECO:0000313" key="9">
    <source>
        <dbReference type="Proteomes" id="UP000005384"/>
    </source>
</evidence>
<keyword evidence="5 7" id="KW-1133">Transmembrane helix</keyword>
<accession>G5IDQ7</accession>
<dbReference type="PATRIC" id="fig|742737.3.peg.1683"/>
<protein>
    <recommendedName>
        <fullName evidence="10">MATE efflux family protein</fullName>
    </recommendedName>
</protein>
<feature type="transmembrane region" description="Helical" evidence="7">
    <location>
        <begin position="427"/>
        <end position="446"/>
    </location>
</feature>
<dbReference type="Pfam" id="PF01554">
    <property type="entry name" value="MatE"/>
    <property type="match status" value="2"/>
</dbReference>
<dbReference type="InterPro" id="IPR002528">
    <property type="entry name" value="MATE_fam"/>
</dbReference>
<evidence type="ECO:0000256" key="4">
    <source>
        <dbReference type="ARBA" id="ARBA00022692"/>
    </source>
</evidence>
<dbReference type="InterPro" id="IPR048279">
    <property type="entry name" value="MdtK-like"/>
</dbReference>
<evidence type="ECO:0000313" key="8">
    <source>
        <dbReference type="EMBL" id="EHI60365.1"/>
    </source>
</evidence>
<evidence type="ECO:0000256" key="5">
    <source>
        <dbReference type="ARBA" id="ARBA00022989"/>
    </source>
</evidence>
<comment type="subcellular location">
    <subcellularLocation>
        <location evidence="1">Cell membrane</location>
        <topology evidence="1">Multi-pass membrane protein</topology>
    </subcellularLocation>
</comment>
<dbReference type="GO" id="GO:0042910">
    <property type="term" value="F:xenobiotic transmembrane transporter activity"/>
    <property type="evidence" value="ECO:0007669"/>
    <property type="project" value="InterPro"/>
</dbReference>
<evidence type="ECO:0008006" key="10">
    <source>
        <dbReference type="Google" id="ProtNLM"/>
    </source>
</evidence>
<dbReference type="EMBL" id="ADLN01000026">
    <property type="protein sequence ID" value="EHI60365.1"/>
    <property type="molecule type" value="Genomic_DNA"/>
</dbReference>
<dbReference type="GO" id="GO:0005886">
    <property type="term" value="C:plasma membrane"/>
    <property type="evidence" value="ECO:0007669"/>
    <property type="project" value="UniProtKB-SubCell"/>
</dbReference>
<feature type="transmembrane region" description="Helical" evidence="7">
    <location>
        <begin position="280"/>
        <end position="308"/>
    </location>
</feature>
<proteinExistence type="predicted"/>
<feature type="transmembrane region" description="Helical" evidence="7">
    <location>
        <begin position="369"/>
        <end position="388"/>
    </location>
</feature>
<feature type="transmembrane region" description="Helical" evidence="7">
    <location>
        <begin position="246"/>
        <end position="268"/>
    </location>
</feature>
<evidence type="ECO:0000256" key="3">
    <source>
        <dbReference type="ARBA" id="ARBA00022475"/>
    </source>
</evidence>
<dbReference type="AlphaFoldDB" id="G5IDQ7"/>
<dbReference type="Proteomes" id="UP000005384">
    <property type="component" value="Unassembled WGS sequence"/>
</dbReference>
<dbReference type="InterPro" id="IPR047135">
    <property type="entry name" value="YsiQ"/>
</dbReference>
<feature type="transmembrane region" description="Helical" evidence="7">
    <location>
        <begin position="400"/>
        <end position="421"/>
    </location>
</feature>
<dbReference type="PANTHER" id="PTHR42925">
    <property type="entry name" value="MULTIDRUG AND TOXIN EFFLUX PROTEIN MATE FAMILY"/>
    <property type="match status" value="1"/>
</dbReference>
<dbReference type="GO" id="GO:0015297">
    <property type="term" value="F:antiporter activity"/>
    <property type="evidence" value="ECO:0007669"/>
    <property type="project" value="InterPro"/>
</dbReference>
<evidence type="ECO:0000256" key="1">
    <source>
        <dbReference type="ARBA" id="ARBA00004651"/>
    </source>
</evidence>
<feature type="transmembrane region" description="Helical" evidence="7">
    <location>
        <begin position="97"/>
        <end position="118"/>
    </location>
</feature>
<dbReference type="PIRSF" id="PIRSF006603">
    <property type="entry name" value="DinF"/>
    <property type="match status" value="1"/>
</dbReference>
<keyword evidence="4 7" id="KW-0812">Transmembrane</keyword>
<dbReference type="PANTHER" id="PTHR42925:SF2">
    <property type="entry name" value="NA+ DRIVEN MULTIDRUG EFFLUX PUMP"/>
    <property type="match status" value="1"/>
</dbReference>
<feature type="transmembrane region" description="Helical" evidence="7">
    <location>
        <begin position="328"/>
        <end position="349"/>
    </location>
</feature>
<evidence type="ECO:0000256" key="2">
    <source>
        <dbReference type="ARBA" id="ARBA00022448"/>
    </source>
</evidence>
<gene>
    <name evidence="8" type="ORF">HMPREF9473_01662</name>
</gene>
<dbReference type="RefSeq" id="WP_006779645.1">
    <property type="nucleotide sequence ID" value="NZ_CP040506.1"/>
</dbReference>
<keyword evidence="6 7" id="KW-0472">Membrane</keyword>
<dbReference type="NCBIfam" id="TIGR00797">
    <property type="entry name" value="matE"/>
    <property type="match status" value="1"/>
</dbReference>
<feature type="transmembrane region" description="Helical" evidence="7">
    <location>
        <begin position="138"/>
        <end position="159"/>
    </location>
</feature>
<feature type="transmembrane region" description="Helical" evidence="7">
    <location>
        <begin position="171"/>
        <end position="191"/>
    </location>
</feature>
<keyword evidence="9" id="KW-1185">Reference proteome</keyword>
<evidence type="ECO:0000256" key="7">
    <source>
        <dbReference type="SAM" id="Phobius"/>
    </source>
</evidence>
<evidence type="ECO:0000256" key="6">
    <source>
        <dbReference type="ARBA" id="ARBA00023136"/>
    </source>
</evidence>
<keyword evidence="3" id="KW-1003">Cell membrane</keyword>
<organism evidence="8 9">
    <name type="scientific">Hungatella hathewayi WAL-18680</name>
    <dbReference type="NCBI Taxonomy" id="742737"/>
    <lineage>
        <taxon>Bacteria</taxon>
        <taxon>Bacillati</taxon>
        <taxon>Bacillota</taxon>
        <taxon>Clostridia</taxon>
        <taxon>Lachnospirales</taxon>
        <taxon>Lachnospiraceae</taxon>
        <taxon>Hungatella</taxon>
    </lineage>
</organism>
<comment type="caution">
    <text evidence="8">The sequence shown here is derived from an EMBL/GenBank/DDBJ whole genome shotgun (WGS) entry which is preliminary data.</text>
</comment>
<name>G5IDQ7_9FIRM</name>
<feature type="transmembrane region" description="Helical" evidence="7">
    <location>
        <begin position="64"/>
        <end position="85"/>
    </location>
</feature>
<sequence>MRELLLDTKTMMQDKIFLSKAVRIALPVAMQGMLNTVVNLVDNLMIGSLGSTAIASVGLANKVFFVYSLLVFGVVSGSGILAAQYWGNGDVKNIRKVLGLALMIALSASLLFLIPARVNPQMMMRIFTTSEASVQMGASYLAVAALTYPFYAVTTTYVAMLRAVNRVKAPVIISCFTIFINIIFNYILIFGKFGAPAMGVVGAAIATLLARVAEATAILCVVYLTKSPLACHVRELFGYSKAFLRQFFVTASPVIANEFVWGLGTTIYSMAYGRMGDDAVAAITIATTIQDIVVVLFQGLSAATAVILGNELGAGRLKVAERYAKNFFILQFLVTVAAALGCVGIRWGIIGLYQPGISDAVAMDVSRCLIVFACFMPFKMFNYVNIVGVLRSGGDTRMCLFIDTSGVWIIGIPLAFVGGLVLHQPIYVVYGMVMLEEVYKTILGYWRYRQKKWLRNLAAEV</sequence>